<dbReference type="InterPro" id="IPR027417">
    <property type="entry name" value="P-loop_NTPase"/>
</dbReference>
<keyword evidence="4" id="KW-0067">ATP-binding</keyword>
<dbReference type="CDD" id="cd03263">
    <property type="entry name" value="ABC_subfamily_A"/>
    <property type="match status" value="2"/>
</dbReference>
<protein>
    <submittedName>
        <fullName evidence="8">Phospholipid-transporting ATPase ABCA3 (ATP-binding cassette sub-family A member 3) (Xenobiotic-transporting ATPase ABCA3) [Cleaved into: 150 kDa mature form]</fullName>
    </submittedName>
</protein>
<name>A0ABP0N5G2_9DINO</name>
<evidence type="ECO:0000313" key="9">
    <source>
        <dbReference type="Proteomes" id="UP001642464"/>
    </source>
</evidence>
<feature type="transmembrane region" description="Helical" evidence="6">
    <location>
        <begin position="751"/>
        <end position="769"/>
    </location>
</feature>
<feature type="transmembrane region" description="Helical" evidence="6">
    <location>
        <begin position="290"/>
        <end position="308"/>
    </location>
</feature>
<feature type="transmembrane region" description="Helical" evidence="6">
    <location>
        <begin position="935"/>
        <end position="959"/>
    </location>
</feature>
<keyword evidence="2" id="KW-0677">Repeat</keyword>
<organism evidence="8 9">
    <name type="scientific">Durusdinium trenchii</name>
    <dbReference type="NCBI Taxonomy" id="1381693"/>
    <lineage>
        <taxon>Eukaryota</taxon>
        <taxon>Sar</taxon>
        <taxon>Alveolata</taxon>
        <taxon>Dinophyceae</taxon>
        <taxon>Suessiales</taxon>
        <taxon>Symbiodiniaceae</taxon>
        <taxon>Durusdinium</taxon>
    </lineage>
</organism>
<dbReference type="EMBL" id="CAXAMM010026491">
    <property type="protein sequence ID" value="CAK9059035.1"/>
    <property type="molecule type" value="Genomic_DNA"/>
</dbReference>
<feature type="transmembrane region" description="Helical" evidence="6">
    <location>
        <begin position="215"/>
        <end position="238"/>
    </location>
</feature>
<dbReference type="SMART" id="SM00382">
    <property type="entry name" value="AAA"/>
    <property type="match status" value="2"/>
</dbReference>
<feature type="transmembrane region" description="Helical" evidence="6">
    <location>
        <begin position="190"/>
        <end position="209"/>
    </location>
</feature>
<sequence length="1360" mass="149326">MAVQDSLASTKAPEPPSRTAVFKVAWRKNIFLAFKRGRFFTAPFNVAIQMGFTVMLYYIFKGVGEETGSKYVQRWLMASFIPLNTLIGITLGMNGALIDIIGEKEKKLKIAQNIYGMSENMFWTSWFTFYFIIAAVCVGMIYIFWLAVVPILNTVNFFISFIILTSAYVQALLLVFCMSMFVEKARTADAVTSVLTILILAIASLAQFLLRDTFWLGYIIGWVPMMNTFQALSAMLYLSAAVECDDGGCRDVGANFDTLHMTEFCMIEHHPVHFPCIEEAKAVIFPLGNALLFLVVDTLLLVVLVWWLSHIWQGKYGSAKPACFCFTPKYMCGKRAPSAITPGPSQSVEQPALSIRHLRKVFPDGKVAVDDLTLEIEKGEIFALLGHNGAGKTTALNCVVGLTPATSGELVINGYNVQTELELARQQLSVCPQDNPMFEEFTVKMHLLFFSALRGIPAESVEQRIKTILSALGLDAMADHPCGKLSGGQKRRLWVATALIGDSPVAFLDEPTSGMDPSSRRELWTLLLQIRDGGRCIIFTTHYLEEADILANRKAVLARGRVQAVGTSRELKQRFGIGYRLCLDIRPGASRKELESFIQDFVKSAALESEEDPSQASITMNFDDVGCFSSLLLALDEAQDRLGVMDYSLGMSSLEDVFMALGSPENKDENQTKSGEGAEQIETLPADQSLTRAREVSGWRSAKAVFALRLKPFQSSRQRLLTILLVPLLMQLGGTYLAGLGAQEDNSGANGYAVCIYPTMAFGIALLSSSQDIMTDIKNKCKYVSMSQGLTARAYWQGNFMAHLVLLLPTAVEFVIVFLIFRPPSIPTEAIPLVVLTILLYPVPLICCVYNFAAALAGSESISKVVPTLLMTTQLLPGLLMWVLTAPFIQSSTIRDAAVATHIVLAVVNPNYALPGMMAYLVNIDGPKRLPVGEYFLSLSAIPLYTIVLTSGVCILNLVRLDTKSYTNKPPAPTESASSIQDEDVLEEEARCKKDDAANDAARYQELSHTYRLANTGSRPSACAYATREFKYVNAVKSISLGIRKGECFSLLGPNGAGKTTTLGILTGEIRSPSAGKVSIFGHNMARESERLKAFKLLGVCPQVDPLWDDIPGKDHLRYFGRIKGVPEVDLDSTVMNLLHRLGLSDEDARKPVGTYSGGMKRKLSVGIALIGNSQMLFLDEPSAAVDAGAKRHLWKVIKSREPDQTVVLTTHSMEEAGALSSRMAIQVTGQLRCLGTPMHIKHKYGTGYQLELVIAPQASVGDGFASKQEELESFVQGHLSPLAQLLESHAERHLYQLPPRSEGLKLGKVLQAVEAHKSGLGISEYSISQPSLEQVFLRFAKEQYEANRAAEADAENEHQ</sequence>
<evidence type="ECO:0000256" key="2">
    <source>
        <dbReference type="ARBA" id="ARBA00022737"/>
    </source>
</evidence>
<dbReference type="PROSITE" id="PS00211">
    <property type="entry name" value="ABC_TRANSPORTER_1"/>
    <property type="match status" value="2"/>
</dbReference>
<dbReference type="InterPro" id="IPR003593">
    <property type="entry name" value="AAA+_ATPase"/>
</dbReference>
<feature type="transmembrane region" description="Helical" evidence="6">
    <location>
        <begin position="157"/>
        <end position="178"/>
    </location>
</feature>
<dbReference type="SUPFAM" id="SSF52540">
    <property type="entry name" value="P-loop containing nucleoside triphosphate hydrolases"/>
    <property type="match status" value="2"/>
</dbReference>
<keyword evidence="6" id="KW-1133">Transmembrane helix</keyword>
<feature type="transmembrane region" description="Helical" evidence="6">
    <location>
        <begin position="800"/>
        <end position="821"/>
    </location>
</feature>
<feature type="domain" description="ABC transporter" evidence="7">
    <location>
        <begin position="1011"/>
        <end position="1254"/>
    </location>
</feature>
<keyword evidence="1" id="KW-0813">Transport</keyword>
<evidence type="ECO:0000256" key="4">
    <source>
        <dbReference type="ARBA" id="ARBA00022840"/>
    </source>
</evidence>
<feature type="domain" description="ABC transporter" evidence="7">
    <location>
        <begin position="353"/>
        <end position="584"/>
    </location>
</feature>
<evidence type="ECO:0000313" key="8">
    <source>
        <dbReference type="EMBL" id="CAK9059035.1"/>
    </source>
</evidence>
<keyword evidence="6" id="KW-0472">Membrane</keyword>
<dbReference type="Pfam" id="PF00005">
    <property type="entry name" value="ABC_tran"/>
    <property type="match status" value="2"/>
</dbReference>
<evidence type="ECO:0000256" key="1">
    <source>
        <dbReference type="ARBA" id="ARBA00022448"/>
    </source>
</evidence>
<feature type="transmembrane region" description="Helical" evidence="6">
    <location>
        <begin position="122"/>
        <end position="145"/>
    </location>
</feature>
<keyword evidence="6" id="KW-0812">Transmembrane</keyword>
<comment type="caution">
    <text evidence="8">The sequence shown here is derived from an EMBL/GenBank/DDBJ whole genome shotgun (WGS) entry which is preliminary data.</text>
</comment>
<feature type="transmembrane region" description="Helical" evidence="6">
    <location>
        <begin position="720"/>
        <end position="739"/>
    </location>
</feature>
<feature type="transmembrane region" description="Helical" evidence="6">
    <location>
        <begin position="897"/>
        <end position="915"/>
    </location>
</feature>
<dbReference type="Gene3D" id="3.40.50.300">
    <property type="entry name" value="P-loop containing nucleotide triphosphate hydrolases"/>
    <property type="match status" value="2"/>
</dbReference>
<feature type="region of interest" description="Disordered" evidence="5">
    <location>
        <begin position="664"/>
        <end position="686"/>
    </location>
</feature>
<feature type="transmembrane region" description="Helical" evidence="6">
    <location>
        <begin position="833"/>
        <end position="853"/>
    </location>
</feature>
<feature type="transmembrane region" description="Helical" evidence="6">
    <location>
        <begin position="80"/>
        <end position="101"/>
    </location>
</feature>
<evidence type="ECO:0000259" key="7">
    <source>
        <dbReference type="PROSITE" id="PS50893"/>
    </source>
</evidence>
<evidence type="ECO:0000256" key="3">
    <source>
        <dbReference type="ARBA" id="ARBA00022741"/>
    </source>
</evidence>
<dbReference type="InterPro" id="IPR003439">
    <property type="entry name" value="ABC_transporter-like_ATP-bd"/>
</dbReference>
<keyword evidence="9" id="KW-1185">Reference proteome</keyword>
<dbReference type="PANTHER" id="PTHR19229:SF36">
    <property type="entry name" value="ATP-BINDING CASSETTE SUB-FAMILY A MEMBER 2"/>
    <property type="match status" value="1"/>
</dbReference>
<feature type="transmembrane region" description="Helical" evidence="6">
    <location>
        <begin position="39"/>
        <end position="60"/>
    </location>
</feature>
<dbReference type="PANTHER" id="PTHR19229">
    <property type="entry name" value="ATP-BINDING CASSETTE TRANSPORTER SUBFAMILY A ABCA"/>
    <property type="match status" value="1"/>
</dbReference>
<proteinExistence type="predicted"/>
<evidence type="ECO:0000256" key="6">
    <source>
        <dbReference type="SAM" id="Phobius"/>
    </source>
</evidence>
<reference evidence="8 9" key="1">
    <citation type="submission" date="2024-02" db="EMBL/GenBank/DDBJ databases">
        <authorList>
            <person name="Chen Y."/>
            <person name="Shah S."/>
            <person name="Dougan E. K."/>
            <person name="Thang M."/>
            <person name="Chan C."/>
        </authorList>
    </citation>
    <scope>NUCLEOTIDE SEQUENCE [LARGE SCALE GENOMIC DNA]</scope>
</reference>
<dbReference type="Proteomes" id="UP001642464">
    <property type="component" value="Unassembled WGS sequence"/>
</dbReference>
<dbReference type="InterPro" id="IPR026082">
    <property type="entry name" value="ABCA"/>
</dbReference>
<feature type="transmembrane region" description="Helical" evidence="6">
    <location>
        <begin position="865"/>
        <end position="885"/>
    </location>
</feature>
<dbReference type="InterPro" id="IPR017871">
    <property type="entry name" value="ABC_transporter-like_CS"/>
</dbReference>
<gene>
    <name evidence="8" type="ORF">SCF082_LOCUS31353</name>
</gene>
<accession>A0ABP0N5G2</accession>
<evidence type="ECO:0000256" key="5">
    <source>
        <dbReference type="SAM" id="MobiDB-lite"/>
    </source>
</evidence>
<keyword evidence="3" id="KW-0547">Nucleotide-binding</keyword>
<dbReference type="PROSITE" id="PS50893">
    <property type="entry name" value="ABC_TRANSPORTER_2"/>
    <property type="match status" value="2"/>
</dbReference>